<dbReference type="GO" id="GO:0005975">
    <property type="term" value="P:carbohydrate metabolic process"/>
    <property type="evidence" value="ECO:0007669"/>
    <property type="project" value="InterPro"/>
</dbReference>
<keyword evidence="10" id="KW-0472">Membrane</keyword>
<dbReference type="EC" id="3.2.1.-" evidence="9"/>
<accession>A0A8H2VWY8</accession>
<comment type="pathway">
    <text evidence="2">Protein modification; protein glycosylation.</text>
</comment>
<feature type="binding site" evidence="7">
    <location>
        <position position="566"/>
    </location>
    <ligand>
        <name>Ca(2+)</name>
        <dbReference type="ChEBI" id="CHEBI:29108"/>
    </ligand>
</feature>
<keyword evidence="9" id="KW-0326">Glycosidase</keyword>
<evidence type="ECO:0000256" key="1">
    <source>
        <dbReference type="ARBA" id="ARBA00001913"/>
    </source>
</evidence>
<dbReference type="AlphaFoldDB" id="A0A8H2VWY8"/>
<dbReference type="SUPFAM" id="SSF48225">
    <property type="entry name" value="Seven-hairpin glycosidases"/>
    <property type="match status" value="1"/>
</dbReference>
<sequence length="582" mass="66446">MKSVQAIWKMVLKYKEKALRSPRSYSGLQRTRYQKRFILITIVLLICVYLFSTASHFSLNDRYEFFSYPPTGLSPPVAGRYKIQATTFPKESKSARAVRLKRRQKAKEEFLHAWNGYKNNAWMHDEVMPLSGGQKDTFVGWAATLVDSLDTLYIMGLKQEFEDALKSLKQIDFSKPNAERVPVFETTIRYLGGLLGAWDVSGHQYPILLEKSKQLGDLLFKAFNTESGIPTPYYWWEKELSEGEKILDENGVLLAQIAGLSLEFIRLSQVTGDQKYEKSIQKITDQLEDIQNTTALPGMWPSQINCMGSNLASASLSFTLGAFADSAFEYLPKTHLILPKSSSADQYLRMYRNALSTIKKHLIFRPSLPGDPDILFTGTVDVDYEQPILDAQIQHLACFTGGMVGIGSRINQSPSEMETAIKLTNGCIWAYGNTPSGIMPEIFHVDPCTNTSTCTFQGSNTDQHHGFTRIKDPSYQLRPEAIESIFIMYRLTGDPIWQEKGWKIFSAVVKHTHTEIANARIKNVMHEEPEKEDSMESFWLAETLKYFYLLFCEPHVLSLDEWVLNTEAHPLRQSKHYENRER</sequence>
<proteinExistence type="inferred from homology"/>
<evidence type="ECO:0000256" key="5">
    <source>
        <dbReference type="ARBA" id="ARBA00023157"/>
    </source>
</evidence>
<feature type="active site" description="Proton donor" evidence="6">
    <location>
        <position position="441"/>
    </location>
</feature>
<dbReference type="Gene3D" id="1.50.10.10">
    <property type="match status" value="1"/>
</dbReference>
<protein>
    <recommendedName>
        <fullName evidence="9">alpha-1,2-Mannosidase</fullName>
        <ecNumber evidence="9">3.2.1.-</ecNumber>
    </recommendedName>
</protein>
<dbReference type="PRINTS" id="PR00747">
    <property type="entry name" value="GLYHDRLASE47"/>
</dbReference>
<dbReference type="EMBL" id="CAJHIA010000017">
    <property type="protein sequence ID" value="CAD6445686.1"/>
    <property type="molecule type" value="Genomic_DNA"/>
</dbReference>
<keyword evidence="7" id="KW-0479">Metal-binding</keyword>
<dbReference type="InterPro" id="IPR012341">
    <property type="entry name" value="6hp_glycosidase-like_sf"/>
</dbReference>
<evidence type="ECO:0000256" key="3">
    <source>
        <dbReference type="ARBA" id="ARBA00007658"/>
    </source>
</evidence>
<dbReference type="GO" id="GO:0005783">
    <property type="term" value="C:endoplasmic reticulum"/>
    <property type="evidence" value="ECO:0007669"/>
    <property type="project" value="TreeGrafter"/>
</dbReference>
<dbReference type="Pfam" id="PF01532">
    <property type="entry name" value="Glyco_hydro_47"/>
    <property type="match status" value="1"/>
</dbReference>
<evidence type="ECO:0000256" key="9">
    <source>
        <dbReference type="RuleBase" id="RU361193"/>
    </source>
</evidence>
<gene>
    <name evidence="11" type="ORF">SCLTRI_LOCUS5478</name>
</gene>
<evidence type="ECO:0000313" key="12">
    <source>
        <dbReference type="Proteomes" id="UP000624404"/>
    </source>
</evidence>
<dbReference type="GO" id="GO:0004571">
    <property type="term" value="F:mannosyl-oligosaccharide 1,2-alpha-mannosidase activity"/>
    <property type="evidence" value="ECO:0007669"/>
    <property type="project" value="InterPro"/>
</dbReference>
<evidence type="ECO:0000256" key="4">
    <source>
        <dbReference type="ARBA" id="ARBA00022801"/>
    </source>
</evidence>
<dbReference type="InterPro" id="IPR050749">
    <property type="entry name" value="Glycosyl_Hydrolase_47"/>
</dbReference>
<comment type="similarity">
    <text evidence="3 9">Belongs to the glycosyl hydrolase 47 family.</text>
</comment>
<comment type="cofactor">
    <cofactor evidence="1 7">
        <name>Ca(2+)</name>
        <dbReference type="ChEBI" id="CHEBI:29108"/>
    </cofactor>
</comment>
<keyword evidence="7" id="KW-0106">Calcium</keyword>
<keyword evidence="10" id="KW-0812">Transmembrane</keyword>
<evidence type="ECO:0000256" key="7">
    <source>
        <dbReference type="PIRSR" id="PIRSR601382-2"/>
    </source>
</evidence>
<evidence type="ECO:0000256" key="6">
    <source>
        <dbReference type="PIRSR" id="PIRSR601382-1"/>
    </source>
</evidence>
<dbReference type="PANTHER" id="PTHR11742">
    <property type="entry name" value="MANNOSYL-OLIGOSACCHARIDE ALPHA-1,2-MANNOSIDASE-RELATED"/>
    <property type="match status" value="1"/>
</dbReference>
<dbReference type="InterPro" id="IPR036026">
    <property type="entry name" value="Seven-hairpin_glycosidases"/>
</dbReference>
<evidence type="ECO:0000256" key="8">
    <source>
        <dbReference type="PIRSR" id="PIRSR601382-3"/>
    </source>
</evidence>
<reference evidence="11" key="1">
    <citation type="submission" date="2020-10" db="EMBL/GenBank/DDBJ databases">
        <authorList>
            <person name="Kusch S."/>
        </authorList>
    </citation>
    <scope>NUCLEOTIDE SEQUENCE</scope>
    <source>
        <strain evidence="11">SwB9</strain>
    </source>
</reference>
<organism evidence="11 12">
    <name type="scientific">Sclerotinia trifoliorum</name>
    <dbReference type="NCBI Taxonomy" id="28548"/>
    <lineage>
        <taxon>Eukaryota</taxon>
        <taxon>Fungi</taxon>
        <taxon>Dikarya</taxon>
        <taxon>Ascomycota</taxon>
        <taxon>Pezizomycotina</taxon>
        <taxon>Leotiomycetes</taxon>
        <taxon>Helotiales</taxon>
        <taxon>Sclerotiniaceae</taxon>
        <taxon>Sclerotinia</taxon>
    </lineage>
</organism>
<feature type="active site" evidence="6">
    <location>
        <position position="325"/>
    </location>
</feature>
<evidence type="ECO:0000256" key="2">
    <source>
        <dbReference type="ARBA" id="ARBA00004922"/>
    </source>
</evidence>
<keyword evidence="5 8" id="KW-1015">Disulfide bond</keyword>
<dbReference type="GO" id="GO:0005509">
    <property type="term" value="F:calcium ion binding"/>
    <property type="evidence" value="ECO:0007669"/>
    <property type="project" value="InterPro"/>
</dbReference>
<dbReference type="GO" id="GO:0016020">
    <property type="term" value="C:membrane"/>
    <property type="evidence" value="ECO:0007669"/>
    <property type="project" value="InterPro"/>
</dbReference>
<name>A0A8H2VWY8_9HELO</name>
<keyword evidence="10" id="KW-1133">Transmembrane helix</keyword>
<feature type="active site" description="Proton donor" evidence="6">
    <location>
        <position position="185"/>
    </location>
</feature>
<keyword evidence="4 9" id="KW-0378">Hydrolase</keyword>
<dbReference type="InterPro" id="IPR001382">
    <property type="entry name" value="Glyco_hydro_47"/>
</dbReference>
<comment type="caution">
    <text evidence="11">The sequence shown here is derived from an EMBL/GenBank/DDBJ whole genome shotgun (WGS) entry which is preliminary data.</text>
</comment>
<feature type="transmembrane region" description="Helical" evidence="10">
    <location>
        <begin position="37"/>
        <end position="59"/>
    </location>
</feature>
<dbReference type="Proteomes" id="UP000624404">
    <property type="component" value="Unassembled WGS sequence"/>
</dbReference>
<dbReference type="UniPathway" id="UPA00378"/>
<evidence type="ECO:0000256" key="10">
    <source>
        <dbReference type="SAM" id="Phobius"/>
    </source>
</evidence>
<feature type="active site" evidence="6">
    <location>
        <position position="480"/>
    </location>
</feature>
<dbReference type="OrthoDB" id="8118055at2759"/>
<feature type="disulfide bond" evidence="8">
    <location>
        <begin position="398"/>
        <end position="427"/>
    </location>
</feature>
<dbReference type="PANTHER" id="PTHR11742:SF103">
    <property type="entry name" value="ENDOPLASMIC RETICULUM MANNOSIDASE MNL2-RELATED"/>
    <property type="match status" value="1"/>
</dbReference>
<keyword evidence="12" id="KW-1185">Reference proteome</keyword>
<evidence type="ECO:0000313" key="11">
    <source>
        <dbReference type="EMBL" id="CAD6445686.1"/>
    </source>
</evidence>
<dbReference type="GO" id="GO:0036503">
    <property type="term" value="P:ERAD pathway"/>
    <property type="evidence" value="ECO:0007669"/>
    <property type="project" value="UniProtKB-ARBA"/>
</dbReference>
<dbReference type="FunFam" id="1.50.10.10:FF:000037">
    <property type="entry name" value="alpha-1,2-Mannosidase"/>
    <property type="match status" value="1"/>
</dbReference>